<keyword evidence="3" id="KW-1185">Reference proteome</keyword>
<name>A0ABN9U3Y3_9DINO</name>
<feature type="compositionally biased region" description="Low complexity" evidence="1">
    <location>
        <begin position="25"/>
        <end position="34"/>
    </location>
</feature>
<evidence type="ECO:0000256" key="1">
    <source>
        <dbReference type="SAM" id="MobiDB-lite"/>
    </source>
</evidence>
<dbReference type="EMBL" id="CAUYUJ010015305">
    <property type="protein sequence ID" value="CAK0852351.1"/>
    <property type="molecule type" value="Genomic_DNA"/>
</dbReference>
<feature type="compositionally biased region" description="Basic residues" evidence="1">
    <location>
        <begin position="80"/>
        <end position="94"/>
    </location>
</feature>
<sequence length="112" mass="12204">VERRHARGRRPGGRGRARRRRLGEAELWPSRLPGLRGGRGAPERLSAQPRHGLQVARHRGRQLDEAQAAGDEGAGGGGVQRRRRGSRRRCLRRRGGQEWLGGAAGEAGAPRG</sequence>
<organism evidence="2 3">
    <name type="scientific">Prorocentrum cordatum</name>
    <dbReference type="NCBI Taxonomy" id="2364126"/>
    <lineage>
        <taxon>Eukaryota</taxon>
        <taxon>Sar</taxon>
        <taxon>Alveolata</taxon>
        <taxon>Dinophyceae</taxon>
        <taxon>Prorocentrales</taxon>
        <taxon>Prorocentraceae</taxon>
        <taxon>Prorocentrum</taxon>
    </lineage>
</organism>
<accession>A0ABN9U3Y3</accession>
<evidence type="ECO:0000313" key="2">
    <source>
        <dbReference type="EMBL" id="CAK0852351.1"/>
    </source>
</evidence>
<protein>
    <submittedName>
        <fullName evidence="2">Uncharacterized protein</fullName>
    </submittedName>
</protein>
<comment type="caution">
    <text evidence="2">The sequence shown here is derived from an EMBL/GenBank/DDBJ whole genome shotgun (WGS) entry which is preliminary data.</text>
</comment>
<feature type="compositionally biased region" description="Basic residues" evidence="1">
    <location>
        <begin position="1"/>
        <end position="21"/>
    </location>
</feature>
<reference evidence="2" key="1">
    <citation type="submission" date="2023-10" db="EMBL/GenBank/DDBJ databases">
        <authorList>
            <person name="Chen Y."/>
            <person name="Shah S."/>
            <person name="Dougan E. K."/>
            <person name="Thang M."/>
            <person name="Chan C."/>
        </authorList>
    </citation>
    <scope>NUCLEOTIDE SEQUENCE [LARGE SCALE GENOMIC DNA]</scope>
</reference>
<proteinExistence type="predicted"/>
<feature type="non-terminal residue" evidence="2">
    <location>
        <position position="112"/>
    </location>
</feature>
<gene>
    <name evidence="2" type="ORF">PCOR1329_LOCUS44177</name>
</gene>
<dbReference type="Proteomes" id="UP001189429">
    <property type="component" value="Unassembled WGS sequence"/>
</dbReference>
<evidence type="ECO:0000313" key="3">
    <source>
        <dbReference type="Proteomes" id="UP001189429"/>
    </source>
</evidence>
<feature type="compositionally biased region" description="Gly residues" evidence="1">
    <location>
        <begin position="98"/>
        <end position="112"/>
    </location>
</feature>
<feature type="non-terminal residue" evidence="2">
    <location>
        <position position="1"/>
    </location>
</feature>
<feature type="region of interest" description="Disordered" evidence="1">
    <location>
        <begin position="1"/>
        <end position="112"/>
    </location>
</feature>